<protein>
    <submittedName>
        <fullName evidence="2">Uncharacterized protein</fullName>
    </submittedName>
</protein>
<feature type="transmembrane region" description="Helical" evidence="1">
    <location>
        <begin position="97"/>
        <end position="117"/>
    </location>
</feature>
<accession>A0A4R6RQW3</accession>
<proteinExistence type="predicted"/>
<feature type="transmembrane region" description="Helical" evidence="1">
    <location>
        <begin position="69"/>
        <end position="90"/>
    </location>
</feature>
<keyword evidence="3" id="KW-1185">Reference proteome</keyword>
<keyword evidence="1" id="KW-1133">Transmembrane helix</keyword>
<keyword evidence="1" id="KW-0472">Membrane</keyword>
<name>A0A4R6RQW3_LABRH</name>
<gene>
    <name evidence="2" type="ORF">EV186_11417</name>
</gene>
<organism evidence="2 3">
    <name type="scientific">Labedaea rhizosphaerae</name>
    <dbReference type="NCBI Taxonomy" id="598644"/>
    <lineage>
        <taxon>Bacteria</taxon>
        <taxon>Bacillati</taxon>
        <taxon>Actinomycetota</taxon>
        <taxon>Actinomycetes</taxon>
        <taxon>Pseudonocardiales</taxon>
        <taxon>Pseudonocardiaceae</taxon>
        <taxon>Labedaea</taxon>
    </lineage>
</organism>
<dbReference type="RefSeq" id="WP_133854403.1">
    <property type="nucleotide sequence ID" value="NZ_SNXZ01000014.1"/>
</dbReference>
<comment type="caution">
    <text evidence="2">The sequence shown here is derived from an EMBL/GenBank/DDBJ whole genome shotgun (WGS) entry which is preliminary data.</text>
</comment>
<sequence length="170" mass="18285">MTDDNLDELKDEIESVEKGVRRRVELGTRAMVIAVSVMVVLIGLTLPWMRGVTGWEVLLGTVTGKATMVPRLFSGTSLLFGVLASMGALVTQRWGMVWIGALGGWFAAVDGVLAIWSRQSSTDGLGLGVGLPVAEIAVVVIAVCWFRTAWSRAPGGKQPTHLVPRLNRDN</sequence>
<reference evidence="2 3" key="1">
    <citation type="submission" date="2019-03" db="EMBL/GenBank/DDBJ databases">
        <title>Genomic Encyclopedia of Type Strains, Phase IV (KMG-IV): sequencing the most valuable type-strain genomes for metagenomic binning, comparative biology and taxonomic classification.</title>
        <authorList>
            <person name="Goeker M."/>
        </authorList>
    </citation>
    <scope>NUCLEOTIDE SEQUENCE [LARGE SCALE GENOMIC DNA]</scope>
    <source>
        <strain evidence="2 3">DSM 45361</strain>
    </source>
</reference>
<dbReference type="Proteomes" id="UP000295444">
    <property type="component" value="Unassembled WGS sequence"/>
</dbReference>
<evidence type="ECO:0000313" key="2">
    <source>
        <dbReference type="EMBL" id="TDP89193.1"/>
    </source>
</evidence>
<keyword evidence="1" id="KW-0812">Transmembrane</keyword>
<evidence type="ECO:0000313" key="3">
    <source>
        <dbReference type="Proteomes" id="UP000295444"/>
    </source>
</evidence>
<feature type="transmembrane region" description="Helical" evidence="1">
    <location>
        <begin position="129"/>
        <end position="150"/>
    </location>
</feature>
<dbReference type="AlphaFoldDB" id="A0A4R6RQW3"/>
<dbReference type="EMBL" id="SNXZ01000014">
    <property type="protein sequence ID" value="TDP89193.1"/>
    <property type="molecule type" value="Genomic_DNA"/>
</dbReference>
<evidence type="ECO:0000256" key="1">
    <source>
        <dbReference type="SAM" id="Phobius"/>
    </source>
</evidence>
<dbReference type="OrthoDB" id="4773013at2"/>
<feature type="transmembrane region" description="Helical" evidence="1">
    <location>
        <begin position="30"/>
        <end position="49"/>
    </location>
</feature>